<dbReference type="HAMAP" id="MF_01419">
    <property type="entry name" value="GPH_hydrolase_arch"/>
    <property type="match status" value="1"/>
</dbReference>
<protein>
    <recommendedName>
        <fullName evidence="5 6">Phosphoglycolate phosphatase</fullName>
        <shortName evidence="5">PGP</shortName>
        <shortName evidence="5">PGPase</shortName>
        <ecNumber evidence="5 6">3.1.3.18</ecNumber>
    </recommendedName>
</protein>
<feature type="binding site" evidence="5">
    <location>
        <position position="7"/>
    </location>
    <ligand>
        <name>Mg(2+)</name>
        <dbReference type="ChEBI" id="CHEBI:18420"/>
    </ligand>
</feature>
<keyword evidence="1 5" id="KW-0479">Metal-binding</keyword>
<feature type="binding site" evidence="5">
    <location>
        <position position="9"/>
    </location>
    <ligand>
        <name>Mg(2+)</name>
        <dbReference type="ChEBI" id="CHEBI:18420"/>
    </ligand>
</feature>
<evidence type="ECO:0000256" key="5">
    <source>
        <dbReference type="HAMAP-Rule" id="MF_01419"/>
    </source>
</evidence>
<dbReference type="Gene3D" id="3.40.50.1000">
    <property type="entry name" value="HAD superfamily/HAD-like"/>
    <property type="match status" value="1"/>
</dbReference>
<dbReference type="GO" id="GO:0000287">
    <property type="term" value="F:magnesium ion binding"/>
    <property type="evidence" value="ECO:0007669"/>
    <property type="project" value="InterPro"/>
</dbReference>
<keyword evidence="3 5" id="KW-0460">Magnesium</keyword>
<evidence type="ECO:0000256" key="3">
    <source>
        <dbReference type="ARBA" id="ARBA00022842"/>
    </source>
</evidence>
<evidence type="ECO:0000256" key="6">
    <source>
        <dbReference type="NCBIfam" id="TIGR01487"/>
    </source>
</evidence>
<dbReference type="InterPro" id="IPR006382">
    <property type="entry name" value="PGPase"/>
</dbReference>
<dbReference type="PANTHER" id="PTHR10000:SF8">
    <property type="entry name" value="HAD SUPERFAMILY HYDROLASE-LIKE, TYPE 3"/>
    <property type="match status" value="1"/>
</dbReference>
<sequence length="251" mass="26614">MRLLAVDVDGTLTEERGSYRLSMNAISAIRELESRGISVILATGNSYQIASALTRYLGASWPAIAENGCVLVDRGNVESLCSGRPPDALVESIKALGLSEGWQNPCRLHDLEFVSEDRSSLARAVPYVERAMAEVGWKGRIIVSGYALHTQPLGGGKGAALRKVALRMSVGVQELGAVGDSSGDVDLLLAAGFRAAVGDADLELRKIADYVASANAGEGFAEVARYVMRRISNTFADQVRAVHDPIAAVAL</sequence>
<evidence type="ECO:0000256" key="2">
    <source>
        <dbReference type="ARBA" id="ARBA00022801"/>
    </source>
</evidence>
<accession>A0A4P2VEI8</accession>
<organism evidence="7 8">
    <name type="scientific">Conexivisphaera calida</name>
    <dbReference type="NCBI Taxonomy" id="1874277"/>
    <lineage>
        <taxon>Archaea</taxon>
        <taxon>Nitrososphaerota</taxon>
        <taxon>Conexivisphaeria</taxon>
        <taxon>Conexivisphaerales</taxon>
        <taxon>Conexivisphaeraceae</taxon>
        <taxon>Conexivisphaera</taxon>
    </lineage>
</organism>
<dbReference type="NCBIfam" id="TIGR01487">
    <property type="entry name" value="Pglycolate_arch"/>
    <property type="match status" value="1"/>
</dbReference>
<dbReference type="Pfam" id="PF08282">
    <property type="entry name" value="Hydrolase_3"/>
    <property type="match status" value="2"/>
</dbReference>
<feature type="binding site" evidence="5">
    <location>
        <position position="180"/>
    </location>
    <ligand>
        <name>Mg(2+)</name>
        <dbReference type="ChEBI" id="CHEBI:18420"/>
    </ligand>
</feature>
<feature type="active site" description="Nucleophile" evidence="5">
    <location>
        <position position="7"/>
    </location>
</feature>
<reference evidence="7 8" key="1">
    <citation type="journal article" date="2019" name="ISME J.">
        <title>Isolation and characterization of a thermophilic sulfur- and iron-reducing thaumarchaeote from a terrestrial acidic hot spring.</title>
        <authorList>
            <person name="Kato S."/>
            <person name="Itoh T."/>
            <person name="Yuki M."/>
            <person name="Nagamori M."/>
            <person name="Ohnishi M."/>
            <person name="Uematsu K."/>
            <person name="Suzuki K."/>
            <person name="Takashina T."/>
            <person name="Ohkuma M."/>
        </authorList>
    </citation>
    <scope>NUCLEOTIDE SEQUENCE [LARGE SCALE GENOMIC DNA]</scope>
    <source>
        <strain evidence="7 8">NAS-02</strain>
    </source>
</reference>
<dbReference type="Gene3D" id="3.90.1070.10">
    <property type="match status" value="1"/>
</dbReference>
<comment type="similarity">
    <text evidence="5">Belongs to the archaeal SPP-like hydrolase family.</text>
</comment>
<dbReference type="InterPro" id="IPR036412">
    <property type="entry name" value="HAD-like_sf"/>
</dbReference>
<name>A0A4P2VEI8_9ARCH</name>
<comment type="catalytic activity">
    <reaction evidence="5">
        <text>2-phosphoglycolate + H2O = glycolate + phosphate</text>
        <dbReference type="Rhea" id="RHEA:14369"/>
        <dbReference type="ChEBI" id="CHEBI:15377"/>
        <dbReference type="ChEBI" id="CHEBI:29805"/>
        <dbReference type="ChEBI" id="CHEBI:43474"/>
        <dbReference type="ChEBI" id="CHEBI:58033"/>
        <dbReference type="EC" id="3.1.3.18"/>
    </reaction>
</comment>
<dbReference type="PANTHER" id="PTHR10000">
    <property type="entry name" value="PHOSPHOSERINE PHOSPHATASE"/>
    <property type="match status" value="1"/>
</dbReference>
<evidence type="ECO:0000256" key="4">
    <source>
        <dbReference type="ARBA" id="ARBA00023277"/>
    </source>
</evidence>
<comment type="cofactor">
    <cofactor evidence="5">
        <name>Mg(2+)</name>
        <dbReference type="ChEBI" id="CHEBI:18420"/>
    </cofactor>
</comment>
<dbReference type="EMBL" id="AP018732">
    <property type="protein sequence ID" value="BBE42551.1"/>
    <property type="molecule type" value="Genomic_DNA"/>
</dbReference>
<keyword evidence="8" id="KW-1185">Reference proteome</keyword>
<dbReference type="GO" id="GO:0005829">
    <property type="term" value="C:cytosol"/>
    <property type="evidence" value="ECO:0007669"/>
    <property type="project" value="TreeGrafter"/>
</dbReference>
<gene>
    <name evidence="7" type="ORF">NAS2_1162</name>
</gene>
<dbReference type="KEGG" id="ccai:NAS2_1162"/>
<keyword evidence="4 5" id="KW-0119">Carbohydrate metabolism</keyword>
<evidence type="ECO:0000256" key="1">
    <source>
        <dbReference type="ARBA" id="ARBA00022723"/>
    </source>
</evidence>
<dbReference type="Proteomes" id="UP000509448">
    <property type="component" value="Chromosome"/>
</dbReference>
<evidence type="ECO:0000313" key="7">
    <source>
        <dbReference type="EMBL" id="BBE42551.1"/>
    </source>
</evidence>
<dbReference type="InterPro" id="IPR023214">
    <property type="entry name" value="HAD_sf"/>
</dbReference>
<dbReference type="AlphaFoldDB" id="A0A4P2VEI8"/>
<dbReference type="SUPFAM" id="SSF56784">
    <property type="entry name" value="HAD-like"/>
    <property type="match status" value="1"/>
</dbReference>
<dbReference type="CDD" id="cd07514">
    <property type="entry name" value="HAD_Pase"/>
    <property type="match status" value="1"/>
</dbReference>
<feature type="binding site" evidence="5">
    <location>
        <position position="184"/>
    </location>
    <ligand>
        <name>Mg(2+)</name>
        <dbReference type="ChEBI" id="CHEBI:18420"/>
    </ligand>
</feature>
<dbReference type="EC" id="3.1.3.18" evidence="5 6"/>
<comment type="function">
    <text evidence="5">Catalyzes the dephosphorylation of 2-phosphoglycolate.</text>
</comment>
<dbReference type="GO" id="GO:0008967">
    <property type="term" value="F:phosphoglycolate phosphatase activity"/>
    <property type="evidence" value="ECO:0007669"/>
    <property type="project" value="UniProtKB-UniRule"/>
</dbReference>
<proteinExistence type="inferred from homology"/>
<feature type="binding site" evidence="5">
    <location>
        <position position="157"/>
    </location>
    <ligand>
        <name>substrate</name>
    </ligand>
</feature>
<evidence type="ECO:0000313" key="8">
    <source>
        <dbReference type="Proteomes" id="UP000509448"/>
    </source>
</evidence>
<keyword evidence="2 5" id="KW-0378">Hydrolase</keyword>